<organism evidence="1 2">
    <name type="scientific">Leptospira santarosai serovar Shermani str. LT 821</name>
    <dbReference type="NCBI Taxonomy" id="758847"/>
    <lineage>
        <taxon>Bacteria</taxon>
        <taxon>Pseudomonadati</taxon>
        <taxon>Spirochaetota</taxon>
        <taxon>Spirochaetia</taxon>
        <taxon>Leptospirales</taxon>
        <taxon>Leptospiraceae</taxon>
        <taxon>Leptospira</taxon>
    </lineage>
</organism>
<dbReference type="KEGG" id="lst:LSS_04511"/>
<proteinExistence type="predicted"/>
<gene>
    <name evidence="1" type="ORF">LSS_04511</name>
</gene>
<dbReference type="AlphaFoldDB" id="K8Y324"/>
<dbReference type="EMBL" id="CP006694">
    <property type="protein sequence ID" value="EKT87874.1"/>
    <property type="molecule type" value="Genomic_DNA"/>
</dbReference>
<dbReference type="Proteomes" id="UP000035800">
    <property type="component" value="Chromosome I"/>
</dbReference>
<dbReference type="STRING" id="758847.LSS_04511"/>
<protein>
    <submittedName>
        <fullName evidence="1">Uncharacterized protein</fullName>
    </submittedName>
</protein>
<sequence length="35" mass="4034">MKQVDSEHFQKTSVMSEGFKFFLGKKDAIINANQE</sequence>
<reference evidence="1 2" key="1">
    <citation type="journal article" date="2012" name="Gene">
        <title>Sequence of Leptospira santarosai serovar Shermani genome and prediction of virulence-associated genes.</title>
        <authorList>
            <person name="Chou L.F."/>
            <person name="Chen Y.T."/>
            <person name="Lu C.W."/>
            <person name="Ko Y.C."/>
            <person name="Tang C.Y."/>
            <person name="Pan M.J."/>
            <person name="Tian Y.C."/>
            <person name="Chiu C.H."/>
            <person name="Hung C.C."/>
            <person name="Yang C.W."/>
        </authorList>
    </citation>
    <scope>NUCLEOTIDE SEQUENCE [LARGE SCALE GENOMIC DNA]</scope>
    <source>
        <strain evidence="1">LT 821</strain>
    </source>
</reference>
<evidence type="ECO:0000313" key="1">
    <source>
        <dbReference type="EMBL" id="EKT87874.1"/>
    </source>
</evidence>
<evidence type="ECO:0000313" key="2">
    <source>
        <dbReference type="Proteomes" id="UP000035800"/>
    </source>
</evidence>
<reference evidence="1 2" key="2">
    <citation type="journal article" date="2014" name="Emerg. Microbes Infect.">
        <title>Potential impact on kidney infection: a whole-genome analysis of Leptospira santarosai serovar Shermani.</title>
        <authorList>
            <person name="Chou L.F."/>
            <person name="Chen T.W."/>
            <person name="Ko Y.C."/>
            <person name="Pan M.J."/>
            <person name="Tian Y.C."/>
            <person name="Chiu C.H."/>
            <person name="Tang P."/>
            <person name="Hung C.C."/>
            <person name="Yang C.W."/>
        </authorList>
    </citation>
    <scope>NUCLEOTIDE SEQUENCE</scope>
    <source>
        <strain evidence="1 2">LT 821</strain>
    </source>
</reference>
<accession>K8Y324</accession>
<name>K8Y324_9LEPT</name>